<evidence type="ECO:0000313" key="1">
    <source>
        <dbReference type="EMBL" id="RDV02967.1"/>
    </source>
</evidence>
<dbReference type="AlphaFoldDB" id="A0A371B630"/>
<keyword evidence="2" id="KW-1185">Reference proteome</keyword>
<comment type="caution">
    <text evidence="1">The sequence shown here is derived from an EMBL/GenBank/DDBJ whole genome shotgun (WGS) entry which is preliminary data.</text>
</comment>
<dbReference type="Proteomes" id="UP000263833">
    <property type="component" value="Unassembled WGS sequence"/>
</dbReference>
<organism evidence="1 2">
    <name type="scientific">Sphingorhabdus pulchriflava</name>
    <dbReference type="NCBI Taxonomy" id="2292257"/>
    <lineage>
        <taxon>Bacteria</taxon>
        <taxon>Pseudomonadati</taxon>
        <taxon>Pseudomonadota</taxon>
        <taxon>Alphaproteobacteria</taxon>
        <taxon>Sphingomonadales</taxon>
        <taxon>Sphingomonadaceae</taxon>
        <taxon>Sphingorhabdus</taxon>
    </lineage>
</organism>
<accession>A0A371B630</accession>
<gene>
    <name evidence="1" type="ORF">DXH95_13720</name>
</gene>
<dbReference type="EMBL" id="QRGP01000002">
    <property type="protein sequence ID" value="RDV02967.1"/>
    <property type="molecule type" value="Genomic_DNA"/>
</dbReference>
<name>A0A371B630_9SPHN</name>
<reference evidence="2" key="1">
    <citation type="submission" date="2018-08" db="EMBL/GenBank/DDBJ databases">
        <authorList>
            <person name="Kim S.-J."/>
            <person name="Jung G.-Y."/>
        </authorList>
    </citation>
    <scope>NUCLEOTIDE SEQUENCE [LARGE SCALE GENOMIC DNA]</scope>
    <source>
        <strain evidence="2">GY_G</strain>
    </source>
</reference>
<protein>
    <submittedName>
        <fullName evidence="1">Uncharacterized protein</fullName>
    </submittedName>
</protein>
<evidence type="ECO:0000313" key="2">
    <source>
        <dbReference type="Proteomes" id="UP000263833"/>
    </source>
</evidence>
<sequence length="60" mass="6941">MQRHFACPLNSQFSSFDGRSQAAAYNANKSTFREFARIIREYLVGFRVFAIAHANGRWQV</sequence>
<proteinExistence type="predicted"/>